<organism evidence="2 3">
    <name type="scientific">Tilletiopsis washingtonensis</name>
    <dbReference type="NCBI Taxonomy" id="58919"/>
    <lineage>
        <taxon>Eukaryota</taxon>
        <taxon>Fungi</taxon>
        <taxon>Dikarya</taxon>
        <taxon>Basidiomycota</taxon>
        <taxon>Ustilaginomycotina</taxon>
        <taxon>Exobasidiomycetes</taxon>
        <taxon>Entylomatales</taxon>
        <taxon>Entylomatales incertae sedis</taxon>
        <taxon>Tilletiopsis</taxon>
    </lineage>
</organism>
<proteinExistence type="predicted"/>
<evidence type="ECO:0000259" key="1">
    <source>
        <dbReference type="PROSITE" id="PS50206"/>
    </source>
</evidence>
<evidence type="ECO:0000313" key="2">
    <source>
        <dbReference type="EMBL" id="PWN99154.1"/>
    </source>
</evidence>
<dbReference type="STRING" id="58919.A0A316ZDP2"/>
<accession>A0A316ZDP2</accession>
<sequence length="497" mass="54252">FDPDQHRPTPLVELPKELNPFFDERVHIYVKLHSTLPAGNVKSLPALNMFQQAGLDAGTEHRIKRIVEYSSGSTVISMAMLAHMRGIDDVSAFLSNKTSSAKLKLMRFFGLRLRLFGGPSQPEPLDPRGGIAATKQAAVGEHALNPDQYSNPANYGAHERWTGPQLARQLPEMDVFVAGMGTAGTMTGTGLALKRLMPRVTRVGVTTQPGDRVPGPRAESMLKPVEFPWRDAIDAMEWVTSPKAYARSLELCRYGLLCGPSSGFNLEGLLQFLRGHQSRGTLDSLRASPDAPLHAVFIACDGPYQYIDEYFDKCPADAFPPIENEGLIDVDRYRYDDAWELGASDAPSTRRTSIASSDGLREASSIKPRTLVLDLRSADETHAIAGSVRVPLASLTASTLCPFADAAVLARQWRELDELLDPCSASSRSQKLQRLLASHAGEVLLVCYGGGTARVASSVLRQRGHEAFSLAGGMRRWQHGSWPVVATSEVHKGELLI</sequence>
<reference evidence="2 3" key="1">
    <citation type="journal article" date="2018" name="Mol. Biol. Evol.">
        <title>Broad Genomic Sampling Reveals a Smut Pathogenic Ancestry of the Fungal Clade Ustilaginomycotina.</title>
        <authorList>
            <person name="Kijpornyongpan T."/>
            <person name="Mondo S.J."/>
            <person name="Barry K."/>
            <person name="Sandor L."/>
            <person name="Lee J."/>
            <person name="Lipzen A."/>
            <person name="Pangilinan J."/>
            <person name="LaButti K."/>
            <person name="Hainaut M."/>
            <person name="Henrissat B."/>
            <person name="Grigoriev I.V."/>
            <person name="Spatafora J.W."/>
            <person name="Aime M.C."/>
        </authorList>
    </citation>
    <scope>NUCLEOTIDE SEQUENCE [LARGE SCALE GENOMIC DNA]</scope>
    <source>
        <strain evidence="2 3">MCA 4186</strain>
    </source>
</reference>
<feature type="domain" description="Rhodanese" evidence="1">
    <location>
        <begin position="366"/>
        <end position="485"/>
    </location>
</feature>
<dbReference type="AlphaFoldDB" id="A0A316ZDP2"/>
<dbReference type="RefSeq" id="XP_025599433.1">
    <property type="nucleotide sequence ID" value="XM_025740141.1"/>
</dbReference>
<dbReference type="Gene3D" id="3.40.250.10">
    <property type="entry name" value="Rhodanese-like domain"/>
    <property type="match status" value="1"/>
</dbReference>
<dbReference type="InterPro" id="IPR001763">
    <property type="entry name" value="Rhodanese-like_dom"/>
</dbReference>
<dbReference type="SUPFAM" id="SSF52821">
    <property type="entry name" value="Rhodanese/Cell cycle control phosphatase"/>
    <property type="match status" value="1"/>
</dbReference>
<evidence type="ECO:0000313" key="3">
    <source>
        <dbReference type="Proteomes" id="UP000245946"/>
    </source>
</evidence>
<dbReference type="InterPro" id="IPR036052">
    <property type="entry name" value="TrpB-like_PALP_sf"/>
</dbReference>
<dbReference type="PANTHER" id="PTHR10314">
    <property type="entry name" value="CYSTATHIONINE BETA-SYNTHASE"/>
    <property type="match status" value="1"/>
</dbReference>
<dbReference type="PROSITE" id="PS50206">
    <property type="entry name" value="RHODANESE_3"/>
    <property type="match status" value="1"/>
</dbReference>
<dbReference type="Gene3D" id="3.40.50.1100">
    <property type="match status" value="2"/>
</dbReference>
<keyword evidence="3" id="KW-1185">Reference proteome</keyword>
<gene>
    <name evidence="2" type="ORF">FA09DRAFT_295856</name>
</gene>
<dbReference type="InterPro" id="IPR050214">
    <property type="entry name" value="Cys_Synth/Cystath_Beta-Synth"/>
</dbReference>
<feature type="non-terminal residue" evidence="2">
    <location>
        <position position="1"/>
    </location>
</feature>
<dbReference type="Pfam" id="PF00291">
    <property type="entry name" value="PALP"/>
    <property type="match status" value="1"/>
</dbReference>
<dbReference type="Pfam" id="PF00581">
    <property type="entry name" value="Rhodanese"/>
    <property type="match status" value="1"/>
</dbReference>
<dbReference type="InterPro" id="IPR036873">
    <property type="entry name" value="Rhodanese-like_dom_sf"/>
</dbReference>
<dbReference type="Proteomes" id="UP000245946">
    <property type="component" value="Unassembled WGS sequence"/>
</dbReference>
<name>A0A316ZDP2_9BASI</name>
<protein>
    <submittedName>
        <fullName evidence="2">Putative cysteine synthase B</fullName>
    </submittedName>
</protein>
<dbReference type="EMBL" id="KZ819289">
    <property type="protein sequence ID" value="PWN99154.1"/>
    <property type="molecule type" value="Genomic_DNA"/>
</dbReference>
<dbReference type="SMART" id="SM00450">
    <property type="entry name" value="RHOD"/>
    <property type="match status" value="1"/>
</dbReference>
<dbReference type="InterPro" id="IPR001926">
    <property type="entry name" value="TrpB-like_PALP"/>
</dbReference>
<dbReference type="OrthoDB" id="10259545at2759"/>
<dbReference type="SUPFAM" id="SSF53686">
    <property type="entry name" value="Tryptophan synthase beta subunit-like PLP-dependent enzymes"/>
    <property type="match status" value="1"/>
</dbReference>
<dbReference type="GeneID" id="37267687"/>